<accession>A0ABX0K4W9</accession>
<gene>
    <name evidence="2" type="ORF">GOB84_02300</name>
</gene>
<proteinExistence type="predicted"/>
<reference evidence="2 3" key="1">
    <citation type="journal article" date="2020" name="Int. J. Syst. Evol. Microbiol.">
        <title>Novel acetic acid bacteria from cider fermentations: Acetobacter conturbans sp. nov. and Acetobacter fallax sp. nov.</title>
        <authorList>
            <person name="Sombolestani A.S."/>
            <person name="Cleenwerck I."/>
            <person name="Cnockaert M."/>
            <person name="Borremans W."/>
            <person name="Wieme A.D."/>
            <person name="De Vuyst L."/>
            <person name="Vandamme P."/>
        </authorList>
    </citation>
    <scope>NUCLEOTIDE SEQUENCE [LARGE SCALE GENOMIC DNA]</scope>
    <source>
        <strain evidence="2 3">LMG 1637</strain>
    </source>
</reference>
<dbReference type="RefSeq" id="WP_173575979.1">
    <property type="nucleotide sequence ID" value="NZ_WOSX01000002.1"/>
</dbReference>
<organism evidence="2 3">
    <name type="scientific">Acetobacter fallax</name>
    <dbReference type="NCBI Taxonomy" id="1737473"/>
    <lineage>
        <taxon>Bacteria</taxon>
        <taxon>Pseudomonadati</taxon>
        <taxon>Pseudomonadota</taxon>
        <taxon>Alphaproteobacteria</taxon>
        <taxon>Acetobacterales</taxon>
        <taxon>Acetobacteraceae</taxon>
        <taxon>Acetobacter</taxon>
    </lineage>
</organism>
<name>A0ABX0K4W9_9PROT</name>
<dbReference type="Proteomes" id="UP000615326">
    <property type="component" value="Unassembled WGS sequence"/>
</dbReference>
<evidence type="ECO:0000256" key="1">
    <source>
        <dbReference type="SAM" id="MobiDB-lite"/>
    </source>
</evidence>
<evidence type="ECO:0008006" key="4">
    <source>
        <dbReference type="Google" id="ProtNLM"/>
    </source>
</evidence>
<keyword evidence="3" id="KW-1185">Reference proteome</keyword>
<dbReference type="EMBL" id="WOSW01000002">
    <property type="protein sequence ID" value="NHO31402.1"/>
    <property type="molecule type" value="Genomic_DNA"/>
</dbReference>
<evidence type="ECO:0000313" key="2">
    <source>
        <dbReference type="EMBL" id="NHO31402.1"/>
    </source>
</evidence>
<protein>
    <recommendedName>
        <fullName evidence="4">Autotransporter domain-containing protein</fullName>
    </recommendedName>
</protein>
<feature type="compositionally biased region" description="Gly residues" evidence="1">
    <location>
        <begin position="49"/>
        <end position="69"/>
    </location>
</feature>
<feature type="region of interest" description="Disordered" evidence="1">
    <location>
        <begin position="31"/>
        <end position="69"/>
    </location>
</feature>
<comment type="caution">
    <text evidence="2">The sequence shown here is derived from an EMBL/GenBank/DDBJ whole genome shotgun (WGS) entry which is preliminary data.</text>
</comment>
<sequence length="180" mass="18137">MSGRGGLLPSAMCLVVPLLLGGGDVARAEEGTYFMPPGHSDGRRTDGRQAGGALSGARSGGGGSAGGGAALAGAPEVGAAADRVNSRIAAEQYYVTAPRLDLGSKFGPRDDFSQVGPFSIEHSNASPSLMEHGTTVTAAYPVKGVQGMDLVVNMFAGHRDTNTGSNTGSAALTAGVRFKW</sequence>
<evidence type="ECO:0000313" key="3">
    <source>
        <dbReference type="Proteomes" id="UP000615326"/>
    </source>
</evidence>